<dbReference type="AlphaFoldDB" id="A0A1B7MVW3"/>
<reference evidence="2 3" key="1">
    <citation type="submission" date="2016-06" db="EMBL/GenBank/DDBJ databases">
        <title>Comparative genomics of the ectomycorrhizal sister species Rhizopogon vinicolor and Rhizopogon vesiculosus (Basidiomycota: Boletales) reveals a divergence of the mating type B locus.</title>
        <authorList>
            <consortium name="DOE Joint Genome Institute"/>
            <person name="Mujic A.B."/>
            <person name="Kuo A."/>
            <person name="Tritt A."/>
            <person name="Lipzen A."/>
            <person name="Chen C."/>
            <person name="Johnson J."/>
            <person name="Sharma A."/>
            <person name="Barry K."/>
            <person name="Grigoriev I.V."/>
            <person name="Spatafora J.W."/>
        </authorList>
    </citation>
    <scope>NUCLEOTIDE SEQUENCE [LARGE SCALE GENOMIC DNA]</scope>
    <source>
        <strain evidence="2 3">AM-OR11-026</strain>
    </source>
</reference>
<dbReference type="GO" id="GO:0016491">
    <property type="term" value="F:oxidoreductase activity"/>
    <property type="evidence" value="ECO:0007669"/>
    <property type="project" value="UniProtKB-KW"/>
</dbReference>
<keyword evidence="3" id="KW-1185">Reference proteome</keyword>
<dbReference type="Pfam" id="PF14027">
    <property type="entry name" value="Questin_oxidase"/>
    <property type="match status" value="1"/>
</dbReference>
<gene>
    <name evidence="2" type="ORF">K503DRAFT_801812</name>
</gene>
<evidence type="ECO:0000313" key="3">
    <source>
        <dbReference type="Proteomes" id="UP000092154"/>
    </source>
</evidence>
<sequence>MLIRVLANLLHPLIHVGYGTEFGIPGMVAEGLAMASVHKSYSLTFLPSSLFENASMTVVEESTSRLTSPLNRKTSIVPLELDQPKRNHALFILAKIIQDPQFAPEERQKYFNAFKKLVTTRGADIWRYTEQWTFDLSQPGEIERKMEECVWTITIIYAIGGWSKEKGFTANVFFAHLVNSSLFLPSLLSYLSQDAQVILLRAFFTMGLAWWISRGGPELDIQGFLDATDPFISSEGEASSNANPFLDTIQSGFTHPDGHVLKIMRTFAHFSSLYGVRPKGYFKGTELEGAEALDGSLFLRAARLTEEFMSPMTSDWSASF</sequence>
<dbReference type="EMBL" id="KV448399">
    <property type="protein sequence ID" value="OAX36701.1"/>
    <property type="molecule type" value="Genomic_DNA"/>
</dbReference>
<proteinExistence type="predicted"/>
<dbReference type="InterPro" id="IPR025337">
    <property type="entry name" value="Questin_oxidase-like"/>
</dbReference>
<dbReference type="PANTHER" id="PTHR35870:SF1">
    <property type="entry name" value="PROTEIN, PUTATIVE (AFU_ORTHOLOGUE AFUA_5G03330)-RELATED"/>
    <property type="match status" value="1"/>
</dbReference>
<dbReference type="STRING" id="1314800.A0A1B7MVW3"/>
<dbReference type="InParanoid" id="A0A1B7MVW3"/>
<protein>
    <submittedName>
        <fullName evidence="2">Uncharacterized protein</fullName>
    </submittedName>
</protein>
<evidence type="ECO:0000313" key="2">
    <source>
        <dbReference type="EMBL" id="OAX36701.1"/>
    </source>
</evidence>
<keyword evidence="1" id="KW-0560">Oxidoreductase</keyword>
<name>A0A1B7MVW3_9AGAM</name>
<evidence type="ECO:0000256" key="1">
    <source>
        <dbReference type="ARBA" id="ARBA00023002"/>
    </source>
</evidence>
<accession>A0A1B7MVW3</accession>
<dbReference type="Proteomes" id="UP000092154">
    <property type="component" value="Unassembled WGS sequence"/>
</dbReference>
<organism evidence="2 3">
    <name type="scientific">Rhizopogon vinicolor AM-OR11-026</name>
    <dbReference type="NCBI Taxonomy" id="1314800"/>
    <lineage>
        <taxon>Eukaryota</taxon>
        <taxon>Fungi</taxon>
        <taxon>Dikarya</taxon>
        <taxon>Basidiomycota</taxon>
        <taxon>Agaricomycotina</taxon>
        <taxon>Agaricomycetes</taxon>
        <taxon>Agaricomycetidae</taxon>
        <taxon>Boletales</taxon>
        <taxon>Suillineae</taxon>
        <taxon>Rhizopogonaceae</taxon>
        <taxon>Rhizopogon</taxon>
    </lineage>
</organism>
<dbReference type="OrthoDB" id="10004862at2759"/>
<dbReference type="PANTHER" id="PTHR35870">
    <property type="entry name" value="PROTEIN, PUTATIVE (AFU_ORTHOLOGUE AFUA_5G03330)-RELATED"/>
    <property type="match status" value="1"/>
</dbReference>